<accession>A0ABV1DWY9</accession>
<organism evidence="5 6">
    <name type="scientific">Solibaculum intestinale</name>
    <dbReference type="NCBI Taxonomy" id="3133165"/>
    <lineage>
        <taxon>Bacteria</taxon>
        <taxon>Bacillati</taxon>
        <taxon>Bacillota</taxon>
        <taxon>Clostridia</taxon>
        <taxon>Eubacteriales</taxon>
        <taxon>Oscillospiraceae</taxon>
        <taxon>Solibaculum</taxon>
    </lineage>
</organism>
<dbReference type="GO" id="GO:0016853">
    <property type="term" value="F:isomerase activity"/>
    <property type="evidence" value="ECO:0007669"/>
    <property type="project" value="UniProtKB-KW"/>
</dbReference>
<dbReference type="SUPFAM" id="SSF55120">
    <property type="entry name" value="Pseudouridine synthase"/>
    <property type="match status" value="1"/>
</dbReference>
<dbReference type="CDD" id="cd00165">
    <property type="entry name" value="S4"/>
    <property type="match status" value="1"/>
</dbReference>
<feature type="compositionally biased region" description="Basic residues" evidence="3">
    <location>
        <begin position="252"/>
        <end position="265"/>
    </location>
</feature>
<dbReference type="Gene3D" id="3.30.70.580">
    <property type="entry name" value="Pseudouridine synthase I, catalytic domain, N-terminal subdomain"/>
    <property type="match status" value="1"/>
</dbReference>
<dbReference type="Proteomes" id="UP001489509">
    <property type="component" value="Unassembled WGS sequence"/>
</dbReference>
<dbReference type="EMBL" id="JBBMFD010000001">
    <property type="protein sequence ID" value="MEQ2439572.1"/>
    <property type="molecule type" value="Genomic_DNA"/>
</dbReference>
<keyword evidence="2" id="KW-0694">RNA-binding</keyword>
<evidence type="ECO:0000313" key="6">
    <source>
        <dbReference type="Proteomes" id="UP001489509"/>
    </source>
</evidence>
<dbReference type="NCBIfam" id="TIGR00093">
    <property type="entry name" value="pseudouridine synthase"/>
    <property type="match status" value="1"/>
</dbReference>
<dbReference type="Gene3D" id="3.30.70.1560">
    <property type="entry name" value="Alpha-L RNA-binding motif"/>
    <property type="match status" value="1"/>
</dbReference>
<evidence type="ECO:0000259" key="4">
    <source>
        <dbReference type="SMART" id="SM00363"/>
    </source>
</evidence>
<evidence type="ECO:0000256" key="3">
    <source>
        <dbReference type="SAM" id="MobiDB-lite"/>
    </source>
</evidence>
<dbReference type="Pfam" id="PF01479">
    <property type="entry name" value="S4"/>
    <property type="match status" value="1"/>
</dbReference>
<gene>
    <name evidence="5" type="ORF">WMO26_01875</name>
</gene>
<comment type="caution">
    <text evidence="5">The sequence shown here is derived from an EMBL/GenBank/DDBJ whole genome shotgun (WGS) entry which is preliminary data.</text>
</comment>
<feature type="region of interest" description="Disordered" evidence="3">
    <location>
        <begin position="238"/>
        <end position="265"/>
    </location>
</feature>
<evidence type="ECO:0000256" key="2">
    <source>
        <dbReference type="PROSITE-ProRule" id="PRU00182"/>
    </source>
</evidence>
<dbReference type="SUPFAM" id="SSF55174">
    <property type="entry name" value="Alpha-L RNA-binding motif"/>
    <property type="match status" value="1"/>
</dbReference>
<dbReference type="InterPro" id="IPR000748">
    <property type="entry name" value="PsdUridine_synth_RsuA/RluB/E/F"/>
</dbReference>
<dbReference type="PROSITE" id="PS50889">
    <property type="entry name" value="S4"/>
    <property type="match status" value="1"/>
</dbReference>
<dbReference type="PANTHER" id="PTHR47683">
    <property type="entry name" value="PSEUDOURIDINE SYNTHASE FAMILY PROTEIN-RELATED"/>
    <property type="match status" value="1"/>
</dbReference>
<dbReference type="EC" id="5.4.99.-" evidence="5"/>
<sequence length="265" mass="30092">MKIEKVRLQKYMAECGVASRRKSEELIAGGFVKVNGRKASIGDQVIPKRDLVTVHGRRLEHKHAMRYIMLYKPRGYITTLSDEQDRRCVADLVKDIPERVYPVGRLDRESEGMLFLTNDGNFANVLTHPSKHVPKTYRVTVRPGITDEQLLRMQEGIVIDGRKTAPAEAHVVQKEEGRTVVEIVLHEGRNRQIRKMCEVLGLEVARLKRIAIGPVRLGMLQPGKWRELTTEEVRRLLSGKPAAGKNAGQTQGKRKSYAKNTARKR</sequence>
<dbReference type="Gene3D" id="3.10.290.10">
    <property type="entry name" value="RNA-binding S4 domain"/>
    <property type="match status" value="1"/>
</dbReference>
<dbReference type="InterPro" id="IPR036986">
    <property type="entry name" value="S4_RNA-bd_sf"/>
</dbReference>
<dbReference type="RefSeq" id="WP_349217830.1">
    <property type="nucleotide sequence ID" value="NZ_JBBMFD010000001.1"/>
</dbReference>
<reference evidence="5 6" key="1">
    <citation type="submission" date="2024-03" db="EMBL/GenBank/DDBJ databases">
        <title>Human intestinal bacterial collection.</title>
        <authorList>
            <person name="Pauvert C."/>
            <person name="Hitch T.C.A."/>
            <person name="Clavel T."/>
        </authorList>
    </citation>
    <scope>NUCLEOTIDE SEQUENCE [LARGE SCALE GENOMIC DNA]</scope>
    <source>
        <strain evidence="5 6">CLA-JM-H44</strain>
    </source>
</reference>
<dbReference type="PANTHER" id="PTHR47683:SF2">
    <property type="entry name" value="RNA-BINDING S4 DOMAIN-CONTAINING PROTEIN"/>
    <property type="match status" value="1"/>
</dbReference>
<proteinExistence type="predicted"/>
<dbReference type="InterPro" id="IPR050343">
    <property type="entry name" value="RsuA_PseudoU_synthase"/>
</dbReference>
<dbReference type="CDD" id="cd02870">
    <property type="entry name" value="PseudoU_synth_RsuA_like"/>
    <property type="match status" value="1"/>
</dbReference>
<dbReference type="InterPro" id="IPR020103">
    <property type="entry name" value="PsdUridine_synth_cat_dom_sf"/>
</dbReference>
<keyword evidence="6" id="KW-1185">Reference proteome</keyword>
<name>A0ABV1DWY9_9FIRM</name>
<protein>
    <submittedName>
        <fullName evidence="5">Pseudouridine synthase</fullName>
        <ecNumber evidence="5">5.4.99.-</ecNumber>
    </submittedName>
</protein>
<evidence type="ECO:0000313" key="5">
    <source>
        <dbReference type="EMBL" id="MEQ2439572.1"/>
    </source>
</evidence>
<dbReference type="InterPro" id="IPR002942">
    <property type="entry name" value="S4_RNA-bd"/>
</dbReference>
<feature type="domain" description="RNA-binding S4" evidence="4">
    <location>
        <begin position="6"/>
        <end position="64"/>
    </location>
</feature>
<evidence type="ECO:0000256" key="1">
    <source>
        <dbReference type="ARBA" id="ARBA00023235"/>
    </source>
</evidence>
<dbReference type="InterPro" id="IPR020094">
    <property type="entry name" value="TruA/RsuA/RluB/E/F_N"/>
</dbReference>
<keyword evidence="1 5" id="KW-0413">Isomerase</keyword>
<dbReference type="InterPro" id="IPR042092">
    <property type="entry name" value="PsdUridine_s_RsuA/RluB/E/F_cat"/>
</dbReference>
<dbReference type="Pfam" id="PF00849">
    <property type="entry name" value="PseudoU_synth_2"/>
    <property type="match status" value="1"/>
</dbReference>
<dbReference type="InterPro" id="IPR006145">
    <property type="entry name" value="PsdUridine_synth_RsuA/RluA"/>
</dbReference>
<dbReference type="SMART" id="SM00363">
    <property type="entry name" value="S4"/>
    <property type="match status" value="1"/>
</dbReference>